<dbReference type="EMBL" id="JAAKZG010000007">
    <property type="protein sequence ID" value="NGN42982.1"/>
    <property type="molecule type" value="Genomic_DNA"/>
</dbReference>
<dbReference type="PANTHER" id="PTHR21496:SF23">
    <property type="entry name" value="3-PHENYLPROPIONATE_CINNAMIC ACID DIOXYGENASE FERREDOXIN SUBUNIT"/>
    <property type="match status" value="1"/>
</dbReference>
<evidence type="ECO:0000256" key="4">
    <source>
        <dbReference type="ARBA" id="ARBA00023014"/>
    </source>
</evidence>
<evidence type="ECO:0000256" key="2">
    <source>
        <dbReference type="ARBA" id="ARBA00022723"/>
    </source>
</evidence>
<dbReference type="GO" id="GO:0046872">
    <property type="term" value="F:metal ion binding"/>
    <property type="evidence" value="ECO:0007669"/>
    <property type="project" value="UniProtKB-KW"/>
</dbReference>
<organism evidence="6 7">
    <name type="scientific">Mesorhizobium zhangyense</name>
    <dbReference type="NCBI Taxonomy" id="1776730"/>
    <lineage>
        <taxon>Bacteria</taxon>
        <taxon>Pseudomonadati</taxon>
        <taxon>Pseudomonadota</taxon>
        <taxon>Alphaproteobacteria</taxon>
        <taxon>Hyphomicrobiales</taxon>
        <taxon>Phyllobacteriaceae</taxon>
        <taxon>Mesorhizobium</taxon>
    </lineage>
</organism>
<dbReference type="GO" id="GO:0051537">
    <property type="term" value="F:2 iron, 2 sulfur cluster binding"/>
    <property type="evidence" value="ECO:0007669"/>
    <property type="project" value="UniProtKB-KW"/>
</dbReference>
<sequence length="141" mass="15744">MTIAQQQTMPEHRIGKLEDFPERKVVPVEAGGKTIGVLRRGDDVHAFANRCPHHGAPMCRAQVSGTMRPSEPNQFVYDLDGLIVKCPWHAYEFDVRSGEAMGGIIRGRLFVYHCEVRHGEVFVQLRRPATPSLKASPIPGE</sequence>
<accession>A0A7C9R8R9</accession>
<feature type="domain" description="Rieske" evidence="5">
    <location>
        <begin position="12"/>
        <end position="123"/>
    </location>
</feature>
<gene>
    <name evidence="6" type="ORF">G6N74_18075</name>
</gene>
<evidence type="ECO:0000313" key="7">
    <source>
        <dbReference type="Proteomes" id="UP000481252"/>
    </source>
</evidence>
<dbReference type="RefSeq" id="WP_165119345.1">
    <property type="nucleotide sequence ID" value="NZ_JAAKZG010000007.1"/>
</dbReference>
<proteinExistence type="predicted"/>
<keyword evidence="4" id="KW-0411">Iron-sulfur</keyword>
<dbReference type="SUPFAM" id="SSF50022">
    <property type="entry name" value="ISP domain"/>
    <property type="match status" value="1"/>
</dbReference>
<keyword evidence="7" id="KW-1185">Reference proteome</keyword>
<keyword evidence="1" id="KW-0001">2Fe-2S</keyword>
<dbReference type="PROSITE" id="PS51296">
    <property type="entry name" value="RIESKE"/>
    <property type="match status" value="1"/>
</dbReference>
<evidence type="ECO:0000313" key="6">
    <source>
        <dbReference type="EMBL" id="NGN42982.1"/>
    </source>
</evidence>
<evidence type="ECO:0000256" key="3">
    <source>
        <dbReference type="ARBA" id="ARBA00023004"/>
    </source>
</evidence>
<protein>
    <submittedName>
        <fullName evidence="6">Rieske (2Fe-2S) protein</fullName>
    </submittedName>
</protein>
<dbReference type="Pfam" id="PF00355">
    <property type="entry name" value="Rieske"/>
    <property type="match status" value="1"/>
</dbReference>
<reference evidence="6 7" key="1">
    <citation type="submission" date="2020-02" db="EMBL/GenBank/DDBJ databases">
        <title>Genome sequence of the type strain CGMCC 1.15528 of Mesorhizobium zhangyense.</title>
        <authorList>
            <person name="Gao J."/>
            <person name="Sun J."/>
        </authorList>
    </citation>
    <scope>NUCLEOTIDE SEQUENCE [LARGE SCALE GENOMIC DNA]</scope>
    <source>
        <strain evidence="6 7">CGMCC 1.15528</strain>
    </source>
</reference>
<dbReference type="CDD" id="cd03467">
    <property type="entry name" value="Rieske"/>
    <property type="match status" value="1"/>
</dbReference>
<name>A0A7C9R8R9_9HYPH</name>
<keyword evidence="2" id="KW-0479">Metal-binding</keyword>
<comment type="caution">
    <text evidence="6">The sequence shown here is derived from an EMBL/GenBank/DDBJ whole genome shotgun (WGS) entry which is preliminary data.</text>
</comment>
<keyword evidence="3" id="KW-0408">Iron</keyword>
<dbReference type="InterPro" id="IPR017941">
    <property type="entry name" value="Rieske_2Fe-2S"/>
</dbReference>
<dbReference type="PANTHER" id="PTHR21496">
    <property type="entry name" value="FERREDOXIN-RELATED"/>
    <property type="match status" value="1"/>
</dbReference>
<evidence type="ECO:0000256" key="1">
    <source>
        <dbReference type="ARBA" id="ARBA00022714"/>
    </source>
</evidence>
<dbReference type="Gene3D" id="2.102.10.10">
    <property type="entry name" value="Rieske [2Fe-2S] iron-sulphur domain"/>
    <property type="match status" value="1"/>
</dbReference>
<dbReference type="AlphaFoldDB" id="A0A7C9R8R9"/>
<dbReference type="Proteomes" id="UP000481252">
    <property type="component" value="Unassembled WGS sequence"/>
</dbReference>
<dbReference type="InterPro" id="IPR036922">
    <property type="entry name" value="Rieske_2Fe-2S_sf"/>
</dbReference>
<evidence type="ECO:0000259" key="5">
    <source>
        <dbReference type="PROSITE" id="PS51296"/>
    </source>
</evidence>